<feature type="signal peptide" evidence="1">
    <location>
        <begin position="1"/>
        <end position="21"/>
    </location>
</feature>
<dbReference type="RefSeq" id="WP_177203836.1">
    <property type="nucleotide sequence ID" value="NZ_FOYU01000004.1"/>
</dbReference>
<dbReference type="InterPro" id="IPR013108">
    <property type="entry name" value="Amidohydro_3"/>
</dbReference>
<dbReference type="CDD" id="cd01300">
    <property type="entry name" value="YtcJ_like"/>
    <property type="match status" value="1"/>
</dbReference>
<evidence type="ECO:0000313" key="3">
    <source>
        <dbReference type="EMBL" id="SFR57694.1"/>
    </source>
</evidence>
<dbReference type="Gene3D" id="2.30.40.10">
    <property type="entry name" value="Urease, subunit C, domain 1"/>
    <property type="match status" value="1"/>
</dbReference>
<dbReference type="AlphaFoldDB" id="A0A1I6HTE0"/>
<dbReference type="SUPFAM" id="SSF51338">
    <property type="entry name" value="Composite domain of metallo-dependent hydrolases"/>
    <property type="match status" value="1"/>
</dbReference>
<name>A0A1I6HTE0_9GAMM</name>
<dbReference type="GO" id="GO:0016810">
    <property type="term" value="F:hydrolase activity, acting on carbon-nitrogen (but not peptide) bonds"/>
    <property type="evidence" value="ECO:0007669"/>
    <property type="project" value="InterPro"/>
</dbReference>
<dbReference type="InterPro" id="IPR032466">
    <property type="entry name" value="Metal_Hydrolase"/>
</dbReference>
<reference evidence="4" key="1">
    <citation type="submission" date="2016-10" db="EMBL/GenBank/DDBJ databases">
        <authorList>
            <person name="Varghese N."/>
            <person name="Submissions S."/>
        </authorList>
    </citation>
    <scope>NUCLEOTIDE SEQUENCE [LARGE SCALE GENOMIC DNA]</scope>
    <source>
        <strain evidence="4">CGMCC 1.7285</strain>
    </source>
</reference>
<dbReference type="SUPFAM" id="SSF51556">
    <property type="entry name" value="Metallo-dependent hydrolases"/>
    <property type="match status" value="1"/>
</dbReference>
<dbReference type="Pfam" id="PF07969">
    <property type="entry name" value="Amidohydro_3"/>
    <property type="match status" value="1"/>
</dbReference>
<evidence type="ECO:0000259" key="2">
    <source>
        <dbReference type="Pfam" id="PF07969"/>
    </source>
</evidence>
<accession>A0A1I6HTE0</accession>
<feature type="domain" description="Amidohydrolase 3" evidence="2">
    <location>
        <begin position="79"/>
        <end position="553"/>
    </location>
</feature>
<dbReference type="PANTHER" id="PTHR22642:SF2">
    <property type="entry name" value="PROTEIN LONG AFTER FAR-RED 3"/>
    <property type="match status" value="1"/>
</dbReference>
<dbReference type="Gene3D" id="3.10.310.70">
    <property type="match status" value="1"/>
</dbReference>
<evidence type="ECO:0000313" key="4">
    <source>
        <dbReference type="Proteomes" id="UP000199424"/>
    </source>
</evidence>
<feature type="chain" id="PRO_5011459515" description="Amidohydrolase 3 domain-containing protein" evidence="1">
    <location>
        <begin position="22"/>
        <end position="559"/>
    </location>
</feature>
<evidence type="ECO:0000256" key="1">
    <source>
        <dbReference type="SAM" id="SignalP"/>
    </source>
</evidence>
<dbReference type="InterPro" id="IPR011059">
    <property type="entry name" value="Metal-dep_hydrolase_composite"/>
</dbReference>
<organism evidence="3 4">
    <name type="scientific">Pseudidiomarina maritima</name>
    <dbReference type="NCBI Taxonomy" id="519453"/>
    <lineage>
        <taxon>Bacteria</taxon>
        <taxon>Pseudomonadati</taxon>
        <taxon>Pseudomonadota</taxon>
        <taxon>Gammaproteobacteria</taxon>
        <taxon>Alteromonadales</taxon>
        <taxon>Idiomarinaceae</taxon>
        <taxon>Pseudidiomarina</taxon>
    </lineage>
</organism>
<dbReference type="Gene3D" id="3.20.20.140">
    <property type="entry name" value="Metal-dependent hydrolases"/>
    <property type="match status" value="1"/>
</dbReference>
<sequence length="559" mass="61249">MRILRLIGIVLLMLHSATVFAQTVFFHNFNGYTLTGNPGNEAVLVKFDAMLIRDGKVAAIGTLAELESVYGALTKEQRVNLNGKFVLPGLIDAHGHVLGLGQNLMLADLRDATSQSDAVAMVAKFAQGTPGADWILGRGWNQENWTVKQFPSAESLDEISSDKPIYLTRVDGHAAWANSKALEIAGITADTVSPDGGEIIRDAQGNPTGVLIDNAMNLVEQKIPATSAQQQEEALKLAFNHLLERGITGVHDAGVDALTLSVYKDLAAKQNMPLRIYAMLSATEPKLPELLDAGHYVSADDKLTVRSVKIYGDGALGSRGAALLKPYHDAPDQHGLMVTSQERIRELYELIIPHGFQINTHAIGDRANRIVLDEYEHAFETIGGRNLRHRIEHSQIVHPDDIPRFKELNIIASMQPTHATSDKNMAEDRLGKARMKGAYAWQTFEKQGTIIAAGSDFPVELADPFFGLHAAVTRQDRENQPEGGWYAHEKLSLEQALRAFTLDAAYAAGQEQILGTLEPGKWADFIVLDHDPFAREAAILWQNTVNATYVAGKAEYQSK</sequence>
<keyword evidence="1" id="KW-0732">Signal</keyword>
<dbReference type="InterPro" id="IPR033932">
    <property type="entry name" value="YtcJ-like"/>
</dbReference>
<dbReference type="PANTHER" id="PTHR22642">
    <property type="entry name" value="IMIDAZOLONEPROPIONASE"/>
    <property type="match status" value="1"/>
</dbReference>
<keyword evidence="4" id="KW-1185">Reference proteome</keyword>
<proteinExistence type="predicted"/>
<gene>
    <name evidence="3" type="ORF">SAMN04488070_2074</name>
</gene>
<dbReference type="Proteomes" id="UP000199424">
    <property type="component" value="Unassembled WGS sequence"/>
</dbReference>
<protein>
    <recommendedName>
        <fullName evidence="2">Amidohydrolase 3 domain-containing protein</fullName>
    </recommendedName>
</protein>
<dbReference type="EMBL" id="FOYU01000004">
    <property type="protein sequence ID" value="SFR57694.1"/>
    <property type="molecule type" value="Genomic_DNA"/>
</dbReference>